<proteinExistence type="predicted"/>
<comment type="caution">
    <text evidence="1">The sequence shown here is derived from an EMBL/GenBank/DDBJ whole genome shotgun (WGS) entry which is preliminary data.</text>
</comment>
<reference evidence="1 2" key="1">
    <citation type="submission" date="2019-08" db="EMBL/GenBank/DDBJ databases">
        <title>Actinomadura sp. nov. CYP1-5 isolated from mountain soil.</title>
        <authorList>
            <person name="Songsumanus A."/>
            <person name="Kuncharoen N."/>
            <person name="Kudo T."/>
            <person name="Yuki M."/>
            <person name="Igarashi Y."/>
            <person name="Tanasupawat S."/>
        </authorList>
    </citation>
    <scope>NUCLEOTIDE SEQUENCE [LARGE SCALE GENOMIC DNA]</scope>
    <source>
        <strain evidence="1 2">CYP1-5</strain>
    </source>
</reference>
<keyword evidence="2" id="KW-1185">Reference proteome</keyword>
<dbReference type="Proteomes" id="UP000323505">
    <property type="component" value="Unassembled WGS sequence"/>
</dbReference>
<dbReference type="EMBL" id="VSRQ01000005">
    <property type="protein sequence ID" value="TYK47029.1"/>
    <property type="molecule type" value="Genomic_DNA"/>
</dbReference>
<organism evidence="1 2">
    <name type="scientific">Actinomadura decatromicini</name>
    <dbReference type="NCBI Taxonomy" id="2604572"/>
    <lineage>
        <taxon>Bacteria</taxon>
        <taxon>Bacillati</taxon>
        <taxon>Actinomycetota</taxon>
        <taxon>Actinomycetes</taxon>
        <taxon>Streptosporangiales</taxon>
        <taxon>Thermomonosporaceae</taxon>
        <taxon>Actinomadura</taxon>
    </lineage>
</organism>
<gene>
    <name evidence="1" type="ORF">FXF68_24775</name>
</gene>
<name>A0A5D3FG08_9ACTN</name>
<accession>A0A5D3FG08</accession>
<dbReference type="AlphaFoldDB" id="A0A5D3FG08"/>
<protein>
    <submittedName>
        <fullName evidence="1">Uncharacterized protein</fullName>
    </submittedName>
</protein>
<evidence type="ECO:0000313" key="2">
    <source>
        <dbReference type="Proteomes" id="UP000323505"/>
    </source>
</evidence>
<dbReference type="RefSeq" id="WP_148763135.1">
    <property type="nucleotide sequence ID" value="NZ_VSRQ01000005.1"/>
</dbReference>
<evidence type="ECO:0000313" key="1">
    <source>
        <dbReference type="EMBL" id="TYK47029.1"/>
    </source>
</evidence>
<sequence>MPEDERDSGNEERMRTAVEACASLLGAGEAARVPVVAGSVFQECLGRHGVKLPSVGEWLRLNPGEDPAVAAALKRC</sequence>